<accession>A0A2W0HZ22</accession>
<proteinExistence type="predicted"/>
<dbReference type="InterPro" id="IPR046208">
    <property type="entry name" value="DUF6241"/>
</dbReference>
<keyword evidence="2" id="KW-1185">Reference proteome</keyword>
<dbReference type="Proteomes" id="UP000248066">
    <property type="component" value="Unassembled WGS sequence"/>
</dbReference>
<dbReference type="Pfam" id="PF19754">
    <property type="entry name" value="DUF6241"/>
    <property type="match status" value="1"/>
</dbReference>
<name>A0A2W0HZ22_9BACI</name>
<protein>
    <submittedName>
        <fullName evidence="1">Uncharacterized protein</fullName>
    </submittedName>
</protein>
<evidence type="ECO:0000313" key="2">
    <source>
        <dbReference type="Proteomes" id="UP000248066"/>
    </source>
</evidence>
<sequence>MGKMKLAALMIVFFTAIGYGTYFWLGSQEASGIDTSIIAEVEEEIGGPIVVEELIDMPTEDEVAERFPLDMRESQMQRHIHHMSHQKIYASDKWGPSLMITDKKLDRLLEVVEANEYTYVGVYRGILTRWRNGDFSTAVEDHNRIWQMKDGTVGEALRLLSEEEELAYILRNHY</sequence>
<reference evidence="1 2" key="1">
    <citation type="submission" date="2017-10" db="EMBL/GenBank/DDBJ databases">
        <title>Bacillus sp. nov., a halophilic bacterium isolated from a Yangshapao Lake.</title>
        <authorList>
            <person name="Wang H."/>
        </authorList>
    </citation>
    <scope>NUCLEOTIDE SEQUENCE [LARGE SCALE GENOMIC DNA]</scope>
    <source>
        <strain evidence="1 2">YSP-3</strain>
    </source>
</reference>
<dbReference type="AlphaFoldDB" id="A0A2W0HZ22"/>
<dbReference type="RefSeq" id="WP_110519528.1">
    <property type="nucleotide sequence ID" value="NZ_PDOF01000001.1"/>
</dbReference>
<comment type="caution">
    <text evidence="1">The sequence shown here is derived from an EMBL/GenBank/DDBJ whole genome shotgun (WGS) entry which is preliminary data.</text>
</comment>
<gene>
    <name evidence="1" type="ORF">CR205_11120</name>
</gene>
<evidence type="ECO:0000313" key="1">
    <source>
        <dbReference type="EMBL" id="PYZ99078.1"/>
    </source>
</evidence>
<dbReference type="OrthoDB" id="1932566at2"/>
<organism evidence="1 2">
    <name type="scientific">Alteribacter lacisalsi</name>
    <dbReference type="NCBI Taxonomy" id="2045244"/>
    <lineage>
        <taxon>Bacteria</taxon>
        <taxon>Bacillati</taxon>
        <taxon>Bacillota</taxon>
        <taxon>Bacilli</taxon>
        <taxon>Bacillales</taxon>
        <taxon>Bacillaceae</taxon>
        <taxon>Alteribacter</taxon>
    </lineage>
</organism>
<dbReference type="EMBL" id="PDOF01000001">
    <property type="protein sequence ID" value="PYZ99078.1"/>
    <property type="molecule type" value="Genomic_DNA"/>
</dbReference>